<feature type="region of interest" description="Disordered" evidence="1">
    <location>
        <begin position="38"/>
        <end position="57"/>
    </location>
</feature>
<reference evidence="2 3" key="1">
    <citation type="submission" date="2020-08" db="EMBL/GenBank/DDBJ databases">
        <title>Genomic Encyclopedia of Type Strains, Phase IV (KMG-IV): sequencing the most valuable type-strain genomes for metagenomic binning, comparative biology and taxonomic classification.</title>
        <authorList>
            <person name="Goeker M."/>
        </authorList>
    </citation>
    <scope>NUCLEOTIDE SEQUENCE [LARGE SCALE GENOMIC DNA]</scope>
    <source>
        <strain evidence="2 3">DSM 12252</strain>
    </source>
</reference>
<accession>A0A7W7YAF8</accession>
<dbReference type="RefSeq" id="WP_184339504.1">
    <property type="nucleotide sequence ID" value="NZ_JACHIG010000004.1"/>
</dbReference>
<keyword evidence="3" id="KW-1185">Reference proteome</keyword>
<comment type="caution">
    <text evidence="2">The sequence shown here is derived from an EMBL/GenBank/DDBJ whole genome shotgun (WGS) entry which is preliminary data.</text>
</comment>
<gene>
    <name evidence="2" type="ORF">HNQ65_002161</name>
</gene>
<dbReference type="AlphaFoldDB" id="A0A7W7YAF8"/>
<protein>
    <submittedName>
        <fullName evidence="2">Uncharacterized protein</fullName>
    </submittedName>
</protein>
<evidence type="ECO:0000313" key="3">
    <source>
        <dbReference type="Proteomes" id="UP000590740"/>
    </source>
</evidence>
<dbReference type="EMBL" id="JACHIG010000004">
    <property type="protein sequence ID" value="MBB5032579.1"/>
    <property type="molecule type" value="Genomic_DNA"/>
</dbReference>
<organism evidence="2 3">
    <name type="scientific">Prosthecobacter vanneervenii</name>
    <dbReference type="NCBI Taxonomy" id="48466"/>
    <lineage>
        <taxon>Bacteria</taxon>
        <taxon>Pseudomonadati</taxon>
        <taxon>Verrucomicrobiota</taxon>
        <taxon>Verrucomicrobiia</taxon>
        <taxon>Verrucomicrobiales</taxon>
        <taxon>Verrucomicrobiaceae</taxon>
        <taxon>Prosthecobacter</taxon>
    </lineage>
</organism>
<feature type="compositionally biased region" description="Basic and acidic residues" evidence="1">
    <location>
        <begin position="44"/>
        <end position="57"/>
    </location>
</feature>
<evidence type="ECO:0000256" key="1">
    <source>
        <dbReference type="SAM" id="MobiDB-lite"/>
    </source>
</evidence>
<name>A0A7W7YAF8_9BACT</name>
<proteinExistence type="predicted"/>
<evidence type="ECO:0000313" key="2">
    <source>
        <dbReference type="EMBL" id="MBB5032579.1"/>
    </source>
</evidence>
<sequence>MTAVIEIHASFPTAEQPADGHWLEDWFRSADEAVSLAPAGPSARELHMQDRNRLEKS</sequence>
<dbReference type="Proteomes" id="UP000590740">
    <property type="component" value="Unassembled WGS sequence"/>
</dbReference>